<dbReference type="InterPro" id="IPR002898">
    <property type="entry name" value="MotA_ExbB_proton_chnl"/>
</dbReference>
<dbReference type="Pfam" id="PF01618">
    <property type="entry name" value="MotA_ExbB"/>
    <property type="match status" value="1"/>
</dbReference>
<evidence type="ECO:0000256" key="7">
    <source>
        <dbReference type="SAM" id="Phobius"/>
    </source>
</evidence>
<evidence type="ECO:0000256" key="6">
    <source>
        <dbReference type="RuleBase" id="RU004057"/>
    </source>
</evidence>
<keyword evidence="6" id="KW-0813">Transport</keyword>
<gene>
    <name evidence="9" type="ORF">DBW69_04890</name>
</gene>
<accession>A0A368E007</accession>
<dbReference type="InterPro" id="IPR050790">
    <property type="entry name" value="ExbB/TolQ_transport"/>
</dbReference>
<keyword evidence="2" id="KW-1003">Cell membrane</keyword>
<keyword evidence="6" id="KW-0653">Protein transport</keyword>
<dbReference type="Proteomes" id="UP000252132">
    <property type="component" value="Unassembled WGS sequence"/>
</dbReference>
<dbReference type="AlphaFoldDB" id="A0A368E007"/>
<reference evidence="9 10" key="1">
    <citation type="journal article" date="2018" name="Microbiome">
        <title>Fine metagenomic profile of the Mediterranean stratified and mixed water columns revealed by assembly and recruitment.</title>
        <authorList>
            <person name="Haro-Moreno J.M."/>
            <person name="Lopez-Perez M."/>
            <person name="De La Torre J.R."/>
            <person name="Picazo A."/>
            <person name="Camacho A."/>
            <person name="Rodriguez-Valera F."/>
        </authorList>
    </citation>
    <scope>NUCLEOTIDE SEQUENCE [LARGE SCALE GENOMIC DNA]</scope>
    <source>
        <strain evidence="9">MED-G55</strain>
    </source>
</reference>
<keyword evidence="5 7" id="KW-0472">Membrane</keyword>
<name>A0A368E007_9PROT</name>
<dbReference type="PANTHER" id="PTHR30625">
    <property type="entry name" value="PROTEIN TOLQ"/>
    <property type="match status" value="1"/>
</dbReference>
<organism evidence="9 10">
    <name type="scientific">PS1 clade bacterium</name>
    <dbReference type="NCBI Taxonomy" id="2175152"/>
    <lineage>
        <taxon>Bacteria</taxon>
        <taxon>Pseudomonadati</taxon>
        <taxon>Pseudomonadota</taxon>
        <taxon>Alphaproteobacteria</taxon>
        <taxon>PS1 clade</taxon>
    </lineage>
</organism>
<comment type="subcellular location">
    <subcellularLocation>
        <location evidence="1">Cell membrane</location>
        <topology evidence="1">Multi-pass membrane protein</topology>
    </subcellularLocation>
    <subcellularLocation>
        <location evidence="6">Membrane</location>
        <topology evidence="6">Multi-pass membrane protein</topology>
    </subcellularLocation>
</comment>
<evidence type="ECO:0000256" key="3">
    <source>
        <dbReference type="ARBA" id="ARBA00022692"/>
    </source>
</evidence>
<protein>
    <submittedName>
        <fullName evidence="9">MotA/TolQ/ExbB proton channel family protein</fullName>
    </submittedName>
</protein>
<dbReference type="PANTHER" id="PTHR30625:SF18">
    <property type="entry name" value="TONB2 ENERGY TRANSDUCTION SYSTEM INNER MEMBRANE COMPONENT EXBB"/>
    <property type="match status" value="1"/>
</dbReference>
<evidence type="ECO:0000256" key="5">
    <source>
        <dbReference type="ARBA" id="ARBA00023136"/>
    </source>
</evidence>
<evidence type="ECO:0000256" key="1">
    <source>
        <dbReference type="ARBA" id="ARBA00004651"/>
    </source>
</evidence>
<evidence type="ECO:0000256" key="4">
    <source>
        <dbReference type="ARBA" id="ARBA00022989"/>
    </source>
</evidence>
<dbReference type="GO" id="GO:0005886">
    <property type="term" value="C:plasma membrane"/>
    <property type="evidence" value="ECO:0007669"/>
    <property type="project" value="UniProtKB-SubCell"/>
</dbReference>
<feature type="domain" description="MotA/TolQ/ExbB proton channel" evidence="8">
    <location>
        <begin position="70"/>
        <end position="177"/>
    </location>
</feature>
<proteinExistence type="inferred from homology"/>
<evidence type="ECO:0000313" key="10">
    <source>
        <dbReference type="Proteomes" id="UP000252132"/>
    </source>
</evidence>
<dbReference type="EMBL" id="QOQF01000017">
    <property type="protein sequence ID" value="RCL76781.1"/>
    <property type="molecule type" value="Genomic_DNA"/>
</dbReference>
<evidence type="ECO:0000313" key="9">
    <source>
        <dbReference type="EMBL" id="RCL76781.1"/>
    </source>
</evidence>
<feature type="transmembrane region" description="Helical" evidence="7">
    <location>
        <begin position="26"/>
        <end position="46"/>
    </location>
</feature>
<comment type="similarity">
    <text evidence="6">Belongs to the exbB/tolQ family.</text>
</comment>
<dbReference type="GO" id="GO:0017038">
    <property type="term" value="P:protein import"/>
    <property type="evidence" value="ECO:0007669"/>
    <property type="project" value="TreeGrafter"/>
</dbReference>
<keyword evidence="3 7" id="KW-0812">Transmembrane</keyword>
<feature type="transmembrane region" description="Helical" evidence="7">
    <location>
        <begin position="103"/>
        <end position="128"/>
    </location>
</feature>
<evidence type="ECO:0000259" key="8">
    <source>
        <dbReference type="Pfam" id="PF01618"/>
    </source>
</evidence>
<comment type="caution">
    <text evidence="9">The sequence shown here is derived from an EMBL/GenBank/DDBJ whole genome shotgun (WGS) entry which is preliminary data.</text>
</comment>
<keyword evidence="4 7" id="KW-1133">Transmembrane helix</keyword>
<feature type="transmembrane region" description="Helical" evidence="7">
    <location>
        <begin position="148"/>
        <end position="165"/>
    </location>
</feature>
<sequence>MEFSEIIWLFLNPLNAIRGVRDFLEMGGNVLFVIMIVNVILMGLIYERFSYFRRGFVQVHDETLNTWNARSDHQSWTAHRIREQLISIAKIGAQRNMGSIKALVALSPLLGLVGTVTGMVEVFDVMAITGSGNARAMAAGISKATLPTMAGLVTAVAGIAFSTVLERRADRAVSELEDKLILM</sequence>
<evidence type="ECO:0000256" key="2">
    <source>
        <dbReference type="ARBA" id="ARBA00022475"/>
    </source>
</evidence>